<organism evidence="2">
    <name type="scientific">Hexamita inflata</name>
    <dbReference type="NCBI Taxonomy" id="28002"/>
    <lineage>
        <taxon>Eukaryota</taxon>
        <taxon>Metamonada</taxon>
        <taxon>Diplomonadida</taxon>
        <taxon>Hexamitidae</taxon>
        <taxon>Hexamitinae</taxon>
        <taxon>Hexamita</taxon>
    </lineage>
</organism>
<dbReference type="EMBL" id="CAXDID020000335">
    <property type="protein sequence ID" value="CAL6078673.1"/>
    <property type="molecule type" value="Genomic_DNA"/>
</dbReference>
<reference evidence="2" key="1">
    <citation type="submission" date="2023-06" db="EMBL/GenBank/DDBJ databases">
        <authorList>
            <person name="Kurt Z."/>
        </authorList>
    </citation>
    <scope>NUCLEOTIDE SEQUENCE</scope>
</reference>
<dbReference type="EMBL" id="CATOUU010000205">
    <property type="protein sequence ID" value="CAI9920957.1"/>
    <property type="molecule type" value="Genomic_DNA"/>
</dbReference>
<evidence type="ECO:0000256" key="1">
    <source>
        <dbReference type="SAM" id="MobiDB-lite"/>
    </source>
</evidence>
<gene>
    <name evidence="3" type="ORF">HINF_LOCUS59018</name>
    <name evidence="2" type="ORF">HINF_LOCUS8602</name>
</gene>
<accession>A0AA86NKP7</accession>
<reference evidence="3 4" key="2">
    <citation type="submission" date="2024-07" db="EMBL/GenBank/DDBJ databases">
        <authorList>
            <person name="Akdeniz Z."/>
        </authorList>
    </citation>
    <scope>NUCLEOTIDE SEQUENCE [LARGE SCALE GENOMIC DNA]</scope>
</reference>
<proteinExistence type="predicted"/>
<sequence>MASAPIMASVQITRRTGCLGGGICNDRIRSHKLTCRVAEVGSISGLTLAIVARVLRTPYLSDALRDAHGARHRRSLRLADAKRAPVLNSQTRRKPQRSWPFDSKTAGRTTLLSLANSRQRSLLRVAFECTASTRAARQPGDSARFWLRLPESVVQNPGALASQLASPQSAVLETAYQKAGHAAPLVCELDNFQLKVKICFVFPAVEWANCANSQLQSAALDVSYKIV</sequence>
<comment type="caution">
    <text evidence="2">The sequence shown here is derived from an EMBL/GenBank/DDBJ whole genome shotgun (WGS) entry which is preliminary data.</text>
</comment>
<keyword evidence="4" id="KW-1185">Reference proteome</keyword>
<feature type="region of interest" description="Disordered" evidence="1">
    <location>
        <begin position="83"/>
        <end position="102"/>
    </location>
</feature>
<dbReference type="Proteomes" id="UP001642409">
    <property type="component" value="Unassembled WGS sequence"/>
</dbReference>
<dbReference type="AlphaFoldDB" id="A0AA86NKP7"/>
<name>A0AA86NKP7_9EUKA</name>
<evidence type="ECO:0000313" key="4">
    <source>
        <dbReference type="Proteomes" id="UP001642409"/>
    </source>
</evidence>
<protein>
    <submittedName>
        <fullName evidence="3">Hypothetical_protein</fullName>
    </submittedName>
</protein>
<evidence type="ECO:0000313" key="3">
    <source>
        <dbReference type="EMBL" id="CAL6078673.1"/>
    </source>
</evidence>
<evidence type="ECO:0000313" key="2">
    <source>
        <dbReference type="EMBL" id="CAI9920957.1"/>
    </source>
</evidence>